<dbReference type="GO" id="GO:1904680">
    <property type="term" value="F:peptide transmembrane transporter activity"/>
    <property type="evidence" value="ECO:0007669"/>
    <property type="project" value="TreeGrafter"/>
</dbReference>
<evidence type="ECO:0000259" key="4">
    <source>
        <dbReference type="Pfam" id="PF00496"/>
    </source>
</evidence>
<dbReference type="Proteomes" id="UP000266389">
    <property type="component" value="Unassembled WGS sequence"/>
</dbReference>
<dbReference type="PANTHER" id="PTHR30290">
    <property type="entry name" value="PERIPLASMIC BINDING COMPONENT OF ABC TRANSPORTER"/>
    <property type="match status" value="1"/>
</dbReference>
<dbReference type="PROSITE" id="PS51257">
    <property type="entry name" value="PROKAR_LIPOPROTEIN"/>
    <property type="match status" value="1"/>
</dbReference>
<accession>A0A395M5R7</accession>
<dbReference type="CDD" id="cd08514">
    <property type="entry name" value="PBP2_AppA_like"/>
    <property type="match status" value="1"/>
</dbReference>
<dbReference type="InterPro" id="IPR000914">
    <property type="entry name" value="SBP_5_dom"/>
</dbReference>
<name>A0A395M5R7_9BACT</name>
<organism evidence="6 7">
    <name type="scientific">Candidatus Thermochlorobacter aerophilus</name>
    <dbReference type="NCBI Taxonomy" id="1868324"/>
    <lineage>
        <taxon>Bacteria</taxon>
        <taxon>Pseudomonadati</taxon>
        <taxon>Chlorobiota</taxon>
        <taxon>Chlorobiia</taxon>
        <taxon>Chlorobiales</taxon>
        <taxon>Candidatus Thermochlorobacteriaceae</taxon>
        <taxon>Candidatus Thermochlorobacter</taxon>
    </lineage>
</organism>
<proteinExistence type="inferred from homology"/>
<dbReference type="GO" id="GO:0030288">
    <property type="term" value="C:outer membrane-bounded periplasmic space"/>
    <property type="evidence" value="ECO:0007669"/>
    <property type="project" value="UniProtKB-ARBA"/>
</dbReference>
<dbReference type="EMBL" id="PHFL01000001">
    <property type="protein sequence ID" value="RFM25558.1"/>
    <property type="molecule type" value="Genomic_DNA"/>
</dbReference>
<dbReference type="Gene3D" id="3.40.190.10">
    <property type="entry name" value="Periplasmic binding protein-like II"/>
    <property type="match status" value="1"/>
</dbReference>
<feature type="domain" description="Solute-binding protein family 5" evidence="4">
    <location>
        <begin position="84"/>
        <end position="471"/>
    </location>
</feature>
<comment type="caution">
    <text evidence="6">The sequence shown here is derived from an EMBL/GenBank/DDBJ whole genome shotgun (WGS) entry which is preliminary data.</text>
</comment>
<dbReference type="Gene3D" id="3.10.105.10">
    <property type="entry name" value="Dipeptide-binding Protein, Domain 3"/>
    <property type="match status" value="1"/>
</dbReference>
<protein>
    <submittedName>
        <fullName evidence="6">ABC transporter substrate-binding protein</fullName>
    </submittedName>
</protein>
<dbReference type="SUPFAM" id="SSF53850">
    <property type="entry name" value="Periplasmic binding protein-like II"/>
    <property type="match status" value="1"/>
</dbReference>
<dbReference type="InterPro" id="IPR030678">
    <property type="entry name" value="Peptide/Ni-bd"/>
</dbReference>
<comment type="similarity">
    <text evidence="1">Belongs to the bacterial solute-binding protein 5 family.</text>
</comment>
<dbReference type="GO" id="GO:0043190">
    <property type="term" value="C:ATP-binding cassette (ABC) transporter complex"/>
    <property type="evidence" value="ECO:0007669"/>
    <property type="project" value="InterPro"/>
</dbReference>
<dbReference type="AlphaFoldDB" id="A0A395M5R7"/>
<dbReference type="EMBL" id="PHFL01000007">
    <property type="protein sequence ID" value="RFM25388.1"/>
    <property type="molecule type" value="Genomic_DNA"/>
</dbReference>
<keyword evidence="3" id="KW-0732">Signal</keyword>
<evidence type="ECO:0000256" key="3">
    <source>
        <dbReference type="ARBA" id="ARBA00022729"/>
    </source>
</evidence>
<dbReference type="Pfam" id="PF00496">
    <property type="entry name" value="SBP_bac_5"/>
    <property type="match status" value="1"/>
</dbReference>
<dbReference type="GO" id="GO:0015833">
    <property type="term" value="P:peptide transport"/>
    <property type="evidence" value="ECO:0007669"/>
    <property type="project" value="TreeGrafter"/>
</dbReference>
<reference evidence="6 7" key="1">
    <citation type="journal article" date="2011" name="ISME J.">
        <title>Community ecology of hot spring cyanobacterial mats: predominant populations and their functional potential.</title>
        <authorList>
            <person name="Klatt C.G."/>
            <person name="Wood J.M."/>
            <person name="Rusch D.B."/>
            <person name="Bateson M.M."/>
            <person name="Hamamura N."/>
            <person name="Heidelberg J.F."/>
            <person name="Grossman A.R."/>
            <person name="Bhaya D."/>
            <person name="Cohan F.M."/>
            <person name="Kuhl M."/>
            <person name="Bryant D.A."/>
            <person name="Ward D.M."/>
        </authorList>
    </citation>
    <scope>NUCLEOTIDE SEQUENCE [LARGE SCALE GENOMIC DNA]</scope>
    <source>
        <strain evidence="6">OS</strain>
    </source>
</reference>
<evidence type="ECO:0000313" key="6">
    <source>
        <dbReference type="EMBL" id="RFM25558.1"/>
    </source>
</evidence>
<reference evidence="6" key="2">
    <citation type="submission" date="2017-08" db="EMBL/GenBank/DDBJ databases">
        <authorList>
            <person name="de Groot N.N."/>
        </authorList>
    </citation>
    <scope>NUCLEOTIDE SEQUENCE</scope>
    <source>
        <strain evidence="6">OS</strain>
    </source>
</reference>
<dbReference type="PIRSF" id="PIRSF002741">
    <property type="entry name" value="MppA"/>
    <property type="match status" value="1"/>
</dbReference>
<gene>
    <name evidence="6" type="ORF">D0433_00430</name>
    <name evidence="5" type="ORF">D0433_01660</name>
</gene>
<dbReference type="PANTHER" id="PTHR30290:SF9">
    <property type="entry name" value="OLIGOPEPTIDE-BINDING PROTEIN APPA"/>
    <property type="match status" value="1"/>
</dbReference>
<sequence length="563" mass="63795">MLSPSRFWLSVIVSAGLLLLSLSCKKSEEHASAKKPVVIAIANDFDHLNPLLIQLSISREVCIQVFPKLVQADFDEATGEVRYLPCLAKRWEFSPDGRRATFYLRSDAQWDDGHPITAADLKFSYQLYAHPAVASTRQQYVQDLVRDKDGNLDFEQGVQTPNDTTLILNFSKPLAPLVILDHFYDLMPIAKHIFEKIDPKDLRAKAAELPIVGGGPFKVEKWERQKSLVLVSNPRSVLPHPAKLERIVFRVIPEYTTRLTAFKTGEVDVIMSAGGISPKDVSEVQQNPNLTILPVRFRSFDSIVWLNIDGETYRRTGKIVPNFFFGDKRVRQAMTYAINRQAIAEGFMGKDHATIVNTSLSPAYKSILHPSLHGYDYNPTKALALLEAAGWRRSQSGILEKDGKPFAITLAYPAGNQRRAYAATAIQQNLKEIGIECTLSAVEAVVFNENQNQLRYDAALSGLSAETLPFQLTIWNSDFKNTPFNSSCFQHARLDTICMRLTEPLPTDSARQYWYEFQEILHDEQPRTFLYYYDELQGFNARLKHVKVNMLAVLINAHEWEIQ</sequence>
<evidence type="ECO:0000313" key="5">
    <source>
        <dbReference type="EMBL" id="RFM25388.1"/>
    </source>
</evidence>
<dbReference type="Gene3D" id="3.90.76.10">
    <property type="entry name" value="Dipeptide-binding Protein, Domain 1"/>
    <property type="match status" value="1"/>
</dbReference>
<dbReference type="InterPro" id="IPR039424">
    <property type="entry name" value="SBP_5"/>
</dbReference>
<keyword evidence="2" id="KW-0813">Transport</keyword>
<evidence type="ECO:0000256" key="1">
    <source>
        <dbReference type="ARBA" id="ARBA00005695"/>
    </source>
</evidence>
<evidence type="ECO:0000313" key="7">
    <source>
        <dbReference type="Proteomes" id="UP000266389"/>
    </source>
</evidence>
<evidence type="ECO:0000256" key="2">
    <source>
        <dbReference type="ARBA" id="ARBA00022448"/>
    </source>
</evidence>